<feature type="transmembrane region" description="Helical" evidence="2">
    <location>
        <begin position="166"/>
        <end position="187"/>
    </location>
</feature>
<protein>
    <submittedName>
        <fullName evidence="4">MFS transporter</fullName>
    </submittedName>
    <submittedName>
        <fullName evidence="5">Transporter, major facilitator family protein</fullName>
    </submittedName>
</protein>
<feature type="transmembrane region" description="Helical" evidence="2">
    <location>
        <begin position="51"/>
        <end position="70"/>
    </location>
</feature>
<sequence>MSEQLLNHKIQNQWLRVIGIVLIASTLRAPLTSVGPVIDPIKQDLHINNGIAGLITTIPLIIFGMVSPFVARILSRISMSQLLFMTLILTVISLVVRVSGGVSAFFIGTLFLGIAIALANVTLPAYAKASFPLQIGLITGIYSATMNFTAGLGGGLSFPLASLSPLSYRLSLSFWIIFAILALIVWLPQLKQNPHVSTQTGHGLKKPIYRSKMAWAVALTMAFQSMMFYSIVAWYPSILVSKRIAPETAGYFLMLNQFAQLPMTFVFPIIAAKMQTQRSLVIIITCLMGLGFSLLLSQQVVVLLIAMILTGMGIGACFSLCMTLFSIRSRTTAGSTMLSGFGQSIGYWVAALGPFILGVAHDHFHGWTIAIILFFVMVVGVFAAGMYATQNAYIEDR</sequence>
<dbReference type="InterPro" id="IPR036259">
    <property type="entry name" value="MFS_trans_sf"/>
</dbReference>
<dbReference type="RefSeq" id="WP_016426208.1">
    <property type="nucleotide sequence ID" value="NZ_CABKRV010000002.1"/>
</dbReference>
<gene>
    <name evidence="5" type="primary">yeaN_2</name>
    <name evidence="4" type="ORF">C1O36_02680</name>
    <name evidence="5" type="ORF">NCTC12218_00508</name>
</gene>
<dbReference type="Gene3D" id="1.20.1250.20">
    <property type="entry name" value="MFS general substrate transporter like domains"/>
    <property type="match status" value="2"/>
</dbReference>
<feature type="transmembrane region" description="Helical" evidence="2">
    <location>
        <begin position="104"/>
        <end position="123"/>
    </location>
</feature>
<reference evidence="3 6" key="3">
    <citation type="submission" date="2020-11" db="EMBL/GenBank/DDBJ databases">
        <authorList>
            <consortium name="Pathogen Informatics"/>
        </authorList>
    </citation>
    <scope>NUCLEOTIDE SEQUENCE [LARGE SCALE GENOMIC DNA]</scope>
    <source>
        <strain evidence="3 6">NCTC12218</strain>
    </source>
</reference>
<dbReference type="EMBL" id="LR962863">
    <property type="protein sequence ID" value="CAD7358922.1"/>
    <property type="molecule type" value="Genomic_DNA"/>
</dbReference>
<organism evidence="5">
    <name type="scientific">Staphylococcus schleiferi</name>
    <dbReference type="NCBI Taxonomy" id="1295"/>
    <lineage>
        <taxon>Bacteria</taxon>
        <taxon>Bacillati</taxon>
        <taxon>Bacillota</taxon>
        <taxon>Bacilli</taxon>
        <taxon>Bacillales</taxon>
        <taxon>Staphylococcaceae</taxon>
        <taxon>Staphylococcus</taxon>
    </lineage>
</organism>
<dbReference type="PANTHER" id="PTHR23523">
    <property type="match status" value="1"/>
</dbReference>
<feature type="transmembrane region" description="Helical" evidence="2">
    <location>
        <begin position="302"/>
        <end position="325"/>
    </location>
</feature>
<name>A0A7Z7QN24_STASC</name>
<accession>A0A7Z7QN24</accession>
<dbReference type="GO" id="GO:0005886">
    <property type="term" value="C:plasma membrane"/>
    <property type="evidence" value="ECO:0007669"/>
    <property type="project" value="UniProtKB-SubCell"/>
</dbReference>
<feature type="transmembrane region" description="Helical" evidence="2">
    <location>
        <begin position="337"/>
        <end position="360"/>
    </location>
</feature>
<keyword evidence="2" id="KW-0472">Membrane</keyword>
<evidence type="ECO:0000256" key="2">
    <source>
        <dbReference type="SAM" id="Phobius"/>
    </source>
</evidence>
<dbReference type="CDD" id="cd17339">
    <property type="entry name" value="MFS_NIMT_CynX_like"/>
    <property type="match status" value="1"/>
</dbReference>
<evidence type="ECO:0000256" key="1">
    <source>
        <dbReference type="ARBA" id="ARBA00004651"/>
    </source>
</evidence>
<evidence type="ECO:0000313" key="3">
    <source>
        <dbReference type="EMBL" id="CAD7358922.1"/>
    </source>
</evidence>
<feature type="transmembrane region" description="Helical" evidence="2">
    <location>
        <begin position="366"/>
        <end position="388"/>
    </location>
</feature>
<dbReference type="InterPro" id="IPR052524">
    <property type="entry name" value="MFS_Cyanate_Porter"/>
</dbReference>
<dbReference type="EMBL" id="UHEF01000001">
    <property type="protein sequence ID" value="SUM87121.1"/>
    <property type="molecule type" value="Genomic_DNA"/>
</dbReference>
<keyword evidence="2" id="KW-0812">Transmembrane</keyword>
<reference evidence="5" key="2">
    <citation type="submission" date="2018-06" db="EMBL/GenBank/DDBJ databases">
        <authorList>
            <consortium name="Pathogen Informatics"/>
            <person name="Doyle S."/>
        </authorList>
    </citation>
    <scope>NUCLEOTIDE SEQUENCE [LARGE SCALE GENOMIC DNA]</scope>
    <source>
        <strain evidence="5">NCTC12218</strain>
    </source>
</reference>
<dbReference type="InterPro" id="IPR011701">
    <property type="entry name" value="MFS"/>
</dbReference>
<evidence type="ECO:0000313" key="4">
    <source>
        <dbReference type="EMBL" id="NHA33441.1"/>
    </source>
</evidence>
<feature type="transmembrane region" description="Helical" evidence="2">
    <location>
        <begin position="249"/>
        <end position="272"/>
    </location>
</feature>
<dbReference type="Proteomes" id="UP000572988">
    <property type="component" value="Unassembled WGS sequence"/>
</dbReference>
<keyword evidence="7" id="KW-1185">Reference proteome</keyword>
<reference evidence="4 7" key="1">
    <citation type="submission" date="2018-01" db="EMBL/GenBank/DDBJ databases">
        <title>Complete genome sequence of Staphylococcus Scheliferi isolated from human.</title>
        <authorList>
            <person name="Abouelkhair M.A."/>
            <person name="Bemis D.A."/>
            <person name="Kania S.A."/>
        </authorList>
    </citation>
    <scope>NUCLEOTIDE SEQUENCE [LARGE SCALE GENOMIC DNA]</scope>
    <source>
        <strain evidence="4 7">ATCC 43808</strain>
    </source>
</reference>
<dbReference type="PANTHER" id="PTHR23523:SF2">
    <property type="entry name" value="2-NITROIMIDAZOLE TRANSPORTER"/>
    <property type="match status" value="1"/>
</dbReference>
<comment type="subcellular location">
    <subcellularLocation>
        <location evidence="1">Cell membrane</location>
        <topology evidence="1">Multi-pass membrane protein</topology>
    </subcellularLocation>
</comment>
<dbReference type="AlphaFoldDB" id="A0A7Z7QN24"/>
<evidence type="ECO:0000313" key="5">
    <source>
        <dbReference type="EMBL" id="SUM87121.1"/>
    </source>
</evidence>
<feature type="transmembrane region" description="Helical" evidence="2">
    <location>
        <begin position="214"/>
        <end position="237"/>
    </location>
</feature>
<feature type="transmembrane region" description="Helical" evidence="2">
    <location>
        <begin position="135"/>
        <end position="160"/>
    </location>
</feature>
<dbReference type="GO" id="GO:0022857">
    <property type="term" value="F:transmembrane transporter activity"/>
    <property type="evidence" value="ECO:0007669"/>
    <property type="project" value="InterPro"/>
</dbReference>
<proteinExistence type="predicted"/>
<dbReference type="SUPFAM" id="SSF103473">
    <property type="entry name" value="MFS general substrate transporter"/>
    <property type="match status" value="1"/>
</dbReference>
<keyword evidence="2" id="KW-1133">Transmembrane helix</keyword>
<dbReference type="EMBL" id="POVK01000006">
    <property type="protein sequence ID" value="NHA33441.1"/>
    <property type="molecule type" value="Genomic_DNA"/>
</dbReference>
<dbReference type="Proteomes" id="UP000264146">
    <property type="component" value="Chromosome"/>
</dbReference>
<dbReference type="Pfam" id="PF07690">
    <property type="entry name" value="MFS_1"/>
    <property type="match status" value="1"/>
</dbReference>
<feature type="transmembrane region" description="Helical" evidence="2">
    <location>
        <begin position="279"/>
        <end position="296"/>
    </location>
</feature>
<evidence type="ECO:0000313" key="6">
    <source>
        <dbReference type="Proteomes" id="UP000264146"/>
    </source>
</evidence>
<feature type="transmembrane region" description="Helical" evidence="2">
    <location>
        <begin position="82"/>
        <end position="98"/>
    </location>
</feature>
<feature type="transmembrane region" description="Helical" evidence="2">
    <location>
        <begin position="14"/>
        <end position="31"/>
    </location>
</feature>
<evidence type="ECO:0000313" key="7">
    <source>
        <dbReference type="Proteomes" id="UP000572988"/>
    </source>
</evidence>